<dbReference type="EMBL" id="CAADFP010000129">
    <property type="protein sequence ID" value="VFK31136.1"/>
    <property type="molecule type" value="Genomic_DNA"/>
</dbReference>
<organism evidence="2">
    <name type="scientific">Candidatus Kentrum sp. LPFa</name>
    <dbReference type="NCBI Taxonomy" id="2126335"/>
    <lineage>
        <taxon>Bacteria</taxon>
        <taxon>Pseudomonadati</taxon>
        <taxon>Pseudomonadota</taxon>
        <taxon>Gammaproteobacteria</taxon>
        <taxon>Candidatus Kentrum</taxon>
    </lineage>
</organism>
<proteinExistence type="predicted"/>
<dbReference type="AlphaFoldDB" id="A0A450WQJ2"/>
<protein>
    <submittedName>
        <fullName evidence="2">Uncharacterized protein</fullName>
    </submittedName>
</protein>
<feature type="region of interest" description="Disordered" evidence="1">
    <location>
        <begin position="87"/>
        <end position="108"/>
    </location>
</feature>
<sequence>MRVAIYPTAPNRGCCFIVRLFTKRPGASFHLSSRHRKNKNSEQIGARARNTPFGYYCYANMLDLIRNFRLGWVRHGAWISIETVDQQFPNPAKPEPKISESSYRKLPR</sequence>
<gene>
    <name evidence="2" type="ORF">BECKLPF1236A_GA0070988_102203</name>
    <name evidence="3" type="ORF">BECKLPF1236C_GA0070990_101294</name>
</gene>
<evidence type="ECO:0000313" key="3">
    <source>
        <dbReference type="EMBL" id="VFK31136.1"/>
    </source>
</evidence>
<evidence type="ECO:0000313" key="2">
    <source>
        <dbReference type="EMBL" id="VFK19307.1"/>
    </source>
</evidence>
<dbReference type="EMBL" id="CAADFM010000220">
    <property type="protein sequence ID" value="VFK19307.1"/>
    <property type="molecule type" value="Genomic_DNA"/>
</dbReference>
<reference evidence="2" key="1">
    <citation type="submission" date="2019-02" db="EMBL/GenBank/DDBJ databases">
        <authorList>
            <person name="Gruber-Vodicka R. H."/>
            <person name="Seah K. B. B."/>
        </authorList>
    </citation>
    <scope>NUCLEOTIDE SEQUENCE</scope>
    <source>
        <strain evidence="2">BECK_S312</strain>
        <strain evidence="3">BECK_S426</strain>
    </source>
</reference>
<accession>A0A450WQJ2</accession>
<evidence type="ECO:0000256" key="1">
    <source>
        <dbReference type="SAM" id="MobiDB-lite"/>
    </source>
</evidence>
<name>A0A450WQJ2_9GAMM</name>